<keyword evidence="3" id="KW-1185">Reference proteome</keyword>
<name>A0A8J6HJT4_TENMO</name>
<reference evidence="2" key="2">
    <citation type="submission" date="2021-08" db="EMBL/GenBank/DDBJ databases">
        <authorList>
            <person name="Eriksson T."/>
        </authorList>
    </citation>
    <scope>NUCLEOTIDE SEQUENCE</scope>
    <source>
        <strain evidence="2">Stoneville</strain>
        <tissue evidence="2">Whole head</tissue>
    </source>
</reference>
<dbReference type="AlphaFoldDB" id="A0A8J6HJT4"/>
<feature type="compositionally biased region" description="Basic and acidic residues" evidence="1">
    <location>
        <begin position="80"/>
        <end position="93"/>
    </location>
</feature>
<evidence type="ECO:0000256" key="1">
    <source>
        <dbReference type="SAM" id="MobiDB-lite"/>
    </source>
</evidence>
<protein>
    <submittedName>
        <fullName evidence="2">Uncharacterized protein</fullName>
    </submittedName>
</protein>
<gene>
    <name evidence="2" type="ORF">GEV33_002716</name>
</gene>
<dbReference type="Proteomes" id="UP000719412">
    <property type="component" value="Unassembled WGS sequence"/>
</dbReference>
<feature type="region of interest" description="Disordered" evidence="1">
    <location>
        <begin position="71"/>
        <end position="93"/>
    </location>
</feature>
<evidence type="ECO:0000313" key="2">
    <source>
        <dbReference type="EMBL" id="KAH0820075.1"/>
    </source>
</evidence>
<sequence>MCSASESAERVENQQSGSRRSRIGSIAGPGAALTSCWVDHYHGHSLRNMTRLPRDTSRDYSVHSGWTGVIQFGPNSGDETGAHLESRDPGAADKNRATDLQVDKVAVRGGRQKPCAIALSPFLQELSRFLPLSRYKTKHQPNDNPHRRDSFKSPLNLGRGRRKLRANNAVRPPYTQWIKRA</sequence>
<accession>A0A8J6HJT4</accession>
<organism evidence="2 3">
    <name type="scientific">Tenebrio molitor</name>
    <name type="common">Yellow mealworm beetle</name>
    <dbReference type="NCBI Taxonomy" id="7067"/>
    <lineage>
        <taxon>Eukaryota</taxon>
        <taxon>Metazoa</taxon>
        <taxon>Ecdysozoa</taxon>
        <taxon>Arthropoda</taxon>
        <taxon>Hexapoda</taxon>
        <taxon>Insecta</taxon>
        <taxon>Pterygota</taxon>
        <taxon>Neoptera</taxon>
        <taxon>Endopterygota</taxon>
        <taxon>Coleoptera</taxon>
        <taxon>Polyphaga</taxon>
        <taxon>Cucujiformia</taxon>
        <taxon>Tenebrionidae</taxon>
        <taxon>Tenebrio</taxon>
    </lineage>
</organism>
<reference evidence="2" key="1">
    <citation type="journal article" date="2020" name="J Insects Food Feed">
        <title>The yellow mealworm (Tenebrio molitor) genome: a resource for the emerging insects as food and feed industry.</title>
        <authorList>
            <person name="Eriksson T."/>
            <person name="Andere A."/>
            <person name="Kelstrup H."/>
            <person name="Emery V."/>
            <person name="Picard C."/>
        </authorList>
    </citation>
    <scope>NUCLEOTIDE SEQUENCE</scope>
    <source>
        <strain evidence="2">Stoneville</strain>
        <tissue evidence="2">Whole head</tissue>
    </source>
</reference>
<feature type="region of interest" description="Disordered" evidence="1">
    <location>
        <begin position="135"/>
        <end position="163"/>
    </location>
</feature>
<feature type="region of interest" description="Disordered" evidence="1">
    <location>
        <begin position="1"/>
        <end position="26"/>
    </location>
</feature>
<evidence type="ECO:0000313" key="3">
    <source>
        <dbReference type="Proteomes" id="UP000719412"/>
    </source>
</evidence>
<dbReference type="EMBL" id="JABDTM020012925">
    <property type="protein sequence ID" value="KAH0820075.1"/>
    <property type="molecule type" value="Genomic_DNA"/>
</dbReference>
<proteinExistence type="predicted"/>
<feature type="compositionally biased region" description="Basic and acidic residues" evidence="1">
    <location>
        <begin position="140"/>
        <end position="151"/>
    </location>
</feature>
<comment type="caution">
    <text evidence="2">The sequence shown here is derived from an EMBL/GenBank/DDBJ whole genome shotgun (WGS) entry which is preliminary data.</text>
</comment>